<evidence type="ECO:0000313" key="3">
    <source>
        <dbReference type="Proteomes" id="UP000199306"/>
    </source>
</evidence>
<dbReference type="Pfam" id="PF20664">
    <property type="entry name" value="DUF6814"/>
    <property type="match status" value="1"/>
</dbReference>
<feature type="transmembrane region" description="Helical" evidence="1">
    <location>
        <begin position="7"/>
        <end position="28"/>
    </location>
</feature>
<dbReference type="STRING" id="1079859.SAMN04515674_11652"/>
<gene>
    <name evidence="2" type="ORF">SAMN04515674_11652</name>
</gene>
<keyword evidence="1" id="KW-0472">Membrane</keyword>
<reference evidence="2 3" key="1">
    <citation type="submission" date="2016-10" db="EMBL/GenBank/DDBJ databases">
        <authorList>
            <person name="de Groot N.N."/>
        </authorList>
    </citation>
    <scope>NUCLEOTIDE SEQUENCE [LARGE SCALE GENOMIC DNA]</scope>
    <source>
        <strain evidence="3">E92,LMG 26720,CCM 7988</strain>
    </source>
</reference>
<dbReference type="RefSeq" id="WP_092019183.1">
    <property type="nucleotide sequence ID" value="NZ_FOXH01000016.1"/>
</dbReference>
<keyword evidence="1" id="KW-0812">Transmembrane</keyword>
<keyword evidence="3" id="KW-1185">Reference proteome</keyword>
<sequence length="74" mass="8391">MNALRKILGWVWMLLGPVCIIFLIKTAIGKIAANPVQDVYLPWIIIITVFTPIALGLMIFGRYAIRGEYNDKEN</sequence>
<organism evidence="2 3">
    <name type="scientific">Pseudarcicella hirudinis</name>
    <dbReference type="NCBI Taxonomy" id="1079859"/>
    <lineage>
        <taxon>Bacteria</taxon>
        <taxon>Pseudomonadati</taxon>
        <taxon>Bacteroidota</taxon>
        <taxon>Cytophagia</taxon>
        <taxon>Cytophagales</taxon>
        <taxon>Flectobacillaceae</taxon>
        <taxon>Pseudarcicella</taxon>
    </lineage>
</organism>
<dbReference type="Proteomes" id="UP000199306">
    <property type="component" value="Unassembled WGS sequence"/>
</dbReference>
<feature type="transmembrane region" description="Helical" evidence="1">
    <location>
        <begin position="40"/>
        <end position="65"/>
    </location>
</feature>
<evidence type="ECO:0000256" key="1">
    <source>
        <dbReference type="SAM" id="Phobius"/>
    </source>
</evidence>
<protein>
    <submittedName>
        <fullName evidence="2">Uncharacterized protein</fullName>
    </submittedName>
</protein>
<dbReference type="EMBL" id="FOXH01000016">
    <property type="protein sequence ID" value="SFQ37118.1"/>
    <property type="molecule type" value="Genomic_DNA"/>
</dbReference>
<dbReference type="InterPro" id="IPR049211">
    <property type="entry name" value="DUF6814"/>
</dbReference>
<name>A0A1I5XYV1_9BACT</name>
<evidence type="ECO:0000313" key="2">
    <source>
        <dbReference type="EMBL" id="SFQ37118.1"/>
    </source>
</evidence>
<keyword evidence="1" id="KW-1133">Transmembrane helix</keyword>
<dbReference type="OrthoDB" id="679529at2"/>
<accession>A0A1I5XYV1</accession>
<proteinExistence type="predicted"/>
<dbReference type="AlphaFoldDB" id="A0A1I5XYV1"/>